<feature type="region of interest" description="Disordered" evidence="2">
    <location>
        <begin position="228"/>
        <end position="308"/>
    </location>
</feature>
<feature type="compositionally biased region" description="Low complexity" evidence="2">
    <location>
        <begin position="627"/>
        <end position="648"/>
    </location>
</feature>
<feature type="compositionally biased region" description="Low complexity" evidence="2">
    <location>
        <begin position="63"/>
        <end position="85"/>
    </location>
</feature>
<feature type="compositionally biased region" description="Low complexity" evidence="2">
    <location>
        <begin position="527"/>
        <end position="545"/>
    </location>
</feature>
<evidence type="ECO:0008006" key="5">
    <source>
        <dbReference type="Google" id="ProtNLM"/>
    </source>
</evidence>
<proteinExistence type="predicted"/>
<feature type="compositionally biased region" description="Basic and acidic residues" evidence="2">
    <location>
        <begin position="257"/>
        <end position="271"/>
    </location>
</feature>
<feature type="coiled-coil region" evidence="1">
    <location>
        <begin position="92"/>
        <end position="133"/>
    </location>
</feature>
<protein>
    <recommendedName>
        <fullName evidence="5">DNA endonuclease activator Ctp1 C-terminal domain-containing protein</fullName>
    </recommendedName>
</protein>
<sequence>MENSPIRLTQSPGAPLFPMSPDRINQQKIMTGSPTVSPERTPKQSRHGRAASEVQAKVAFLNSLASRTSSPTATSHPSSTATAALQRAILGREEAESQLQSAVVELSEANARERKVSERLESLMEELHTLKQRQVHERGVFEKEVRKARKEAFRAGSALVKAQEELKSSRSEGKLLRDQVRSEREAKDKARQEAFERAYALAGLTEELNILRDKVRSYENDNRSDVLEARAEEIRAETPTSKTAPEEDPRSYTPTPHRFERTPLKSVDRRSPIRKQAQQQMSSSPQLHRSPAKRRASRRASCKENRDPALADADEALIEELRTDLGWEKRMRLRAEDMVEFLKLECQFNRCSCRIAERRGAKYIYDSKWDALSHIKNEAKKPEQPVAQPAIISPTISQPERLSAREETEEPVPMDIQPPETIITFNPNTGTFEAMPSPERTPHADFNLPLPQEKEERASVPLDDIPQYRPAPRHAPRVCLPEGSVMIEPVRGDIVIEPAEDPEAMIVDAPESSLAIEPPPPPPVFNPQPSTWSESTSSSRPRPASLHIDTTRYSSREEDFREHEASIIATSTTSTTTTVPLLPENPSSSSNDRALCPIPGTPVTREQALAQIRARRNRTQQSVLKRSASANDASSSSRPRFLSTSTTPIRGTRRGQRVEKSEPRVSGGRARRDISAPIGGTRDAMFR</sequence>
<organism evidence="3 4">
    <name type="scientific">Polytolypa hystricis (strain UAMH7299)</name>
    <dbReference type="NCBI Taxonomy" id="1447883"/>
    <lineage>
        <taxon>Eukaryota</taxon>
        <taxon>Fungi</taxon>
        <taxon>Dikarya</taxon>
        <taxon>Ascomycota</taxon>
        <taxon>Pezizomycotina</taxon>
        <taxon>Eurotiomycetes</taxon>
        <taxon>Eurotiomycetidae</taxon>
        <taxon>Onygenales</taxon>
        <taxon>Onygenales incertae sedis</taxon>
        <taxon>Polytolypa</taxon>
    </lineage>
</organism>
<feature type="region of interest" description="Disordered" evidence="2">
    <location>
        <begin position="162"/>
        <end position="188"/>
    </location>
</feature>
<feature type="compositionally biased region" description="Polar residues" evidence="2">
    <location>
        <begin position="23"/>
        <end position="38"/>
    </location>
</feature>
<dbReference type="EMBL" id="PDNA01000001">
    <property type="protein sequence ID" value="PGH28218.1"/>
    <property type="molecule type" value="Genomic_DNA"/>
</dbReference>
<feature type="region of interest" description="Disordered" evidence="2">
    <location>
        <begin position="615"/>
        <end position="687"/>
    </location>
</feature>
<feature type="region of interest" description="Disordered" evidence="2">
    <location>
        <begin position="518"/>
        <end position="545"/>
    </location>
</feature>
<feature type="region of interest" description="Disordered" evidence="2">
    <location>
        <begin position="1"/>
        <end position="89"/>
    </location>
</feature>
<dbReference type="PANTHER" id="PTHR42041">
    <property type="entry name" value="DNA ENDONUCLEASE ACTIVATOR CTP1 C-TERMINAL DOMAIN-CONTAINING PROTEIN"/>
    <property type="match status" value="1"/>
</dbReference>
<dbReference type="AlphaFoldDB" id="A0A2B7Z512"/>
<dbReference type="Proteomes" id="UP000224634">
    <property type="component" value="Unassembled WGS sequence"/>
</dbReference>
<feature type="compositionally biased region" description="Basic residues" evidence="2">
    <location>
        <begin position="290"/>
        <end position="300"/>
    </location>
</feature>
<dbReference type="PANTHER" id="PTHR42041:SF1">
    <property type="entry name" value="DNA ENDONUCLEASE ACTIVATOR CTP1 C-TERMINAL DOMAIN-CONTAINING PROTEIN"/>
    <property type="match status" value="1"/>
</dbReference>
<feature type="region of interest" description="Disordered" evidence="2">
    <location>
        <begin position="572"/>
        <end position="594"/>
    </location>
</feature>
<evidence type="ECO:0000256" key="2">
    <source>
        <dbReference type="SAM" id="MobiDB-lite"/>
    </source>
</evidence>
<comment type="caution">
    <text evidence="3">The sequence shown here is derived from an EMBL/GenBank/DDBJ whole genome shotgun (WGS) entry which is preliminary data.</text>
</comment>
<reference evidence="3 4" key="1">
    <citation type="submission" date="2017-10" db="EMBL/GenBank/DDBJ databases">
        <title>Comparative genomics in systemic dimorphic fungi from Ajellomycetaceae.</title>
        <authorList>
            <person name="Munoz J.F."/>
            <person name="Mcewen J.G."/>
            <person name="Clay O.K."/>
            <person name="Cuomo C.A."/>
        </authorList>
    </citation>
    <scope>NUCLEOTIDE SEQUENCE [LARGE SCALE GENOMIC DNA]</scope>
    <source>
        <strain evidence="3 4">UAMH7299</strain>
    </source>
</reference>
<name>A0A2B7Z512_POLH7</name>
<dbReference type="OrthoDB" id="4495335at2759"/>
<feature type="compositionally biased region" description="Polar residues" evidence="2">
    <location>
        <begin position="1"/>
        <end position="12"/>
    </location>
</feature>
<evidence type="ECO:0000313" key="3">
    <source>
        <dbReference type="EMBL" id="PGH28218.1"/>
    </source>
</evidence>
<dbReference type="STRING" id="1447883.A0A2B7Z512"/>
<evidence type="ECO:0000313" key="4">
    <source>
        <dbReference type="Proteomes" id="UP000224634"/>
    </source>
</evidence>
<keyword evidence="1" id="KW-0175">Coiled coil</keyword>
<feature type="compositionally biased region" description="Polar residues" evidence="2">
    <location>
        <begin position="276"/>
        <end position="287"/>
    </location>
</feature>
<evidence type="ECO:0000256" key="1">
    <source>
        <dbReference type="SAM" id="Coils"/>
    </source>
</evidence>
<keyword evidence="4" id="KW-1185">Reference proteome</keyword>
<accession>A0A2B7Z512</accession>
<gene>
    <name evidence="3" type="ORF">AJ80_00108</name>
</gene>